<dbReference type="SMART" id="SM01079">
    <property type="entry name" value="CHASE"/>
    <property type="match status" value="1"/>
</dbReference>
<dbReference type="KEGG" id="bsed:DN745_13220"/>
<evidence type="ECO:0000256" key="6">
    <source>
        <dbReference type="ARBA" id="ARBA00022692"/>
    </source>
</evidence>
<dbReference type="Gene3D" id="3.30.565.10">
    <property type="entry name" value="Histidine kinase-like ATPase, C-terminal domain"/>
    <property type="match status" value="1"/>
</dbReference>
<keyword evidence="5" id="KW-0808">Transferase</keyword>
<dbReference type="CDD" id="cd00130">
    <property type="entry name" value="PAS"/>
    <property type="match status" value="1"/>
</dbReference>
<dbReference type="InterPro" id="IPR005467">
    <property type="entry name" value="His_kinase_dom"/>
</dbReference>
<dbReference type="Gene3D" id="3.40.50.2300">
    <property type="match status" value="2"/>
</dbReference>
<dbReference type="Pfam" id="PF08448">
    <property type="entry name" value="PAS_4"/>
    <property type="match status" value="1"/>
</dbReference>
<evidence type="ECO:0000256" key="2">
    <source>
        <dbReference type="ARBA" id="ARBA00004370"/>
    </source>
</evidence>
<dbReference type="Pfam" id="PF00512">
    <property type="entry name" value="HisKA"/>
    <property type="match status" value="1"/>
</dbReference>
<keyword evidence="8" id="KW-0418">Kinase</keyword>
<evidence type="ECO:0000313" key="16">
    <source>
        <dbReference type="Proteomes" id="UP000249799"/>
    </source>
</evidence>
<dbReference type="SMART" id="SM00388">
    <property type="entry name" value="HisKA"/>
    <property type="match status" value="1"/>
</dbReference>
<dbReference type="CDD" id="cd00156">
    <property type="entry name" value="REC"/>
    <property type="match status" value="1"/>
</dbReference>
<dbReference type="InterPro" id="IPR004358">
    <property type="entry name" value="Sig_transdc_His_kin-like_C"/>
</dbReference>
<evidence type="ECO:0000256" key="13">
    <source>
        <dbReference type="ARBA" id="ARBA00064003"/>
    </source>
</evidence>
<dbReference type="GO" id="GO:0016020">
    <property type="term" value="C:membrane"/>
    <property type="evidence" value="ECO:0007669"/>
    <property type="project" value="UniProtKB-SubCell"/>
</dbReference>
<dbReference type="InterPro" id="IPR003594">
    <property type="entry name" value="HATPase_dom"/>
</dbReference>
<dbReference type="SMART" id="SM00091">
    <property type="entry name" value="PAS"/>
    <property type="match status" value="1"/>
</dbReference>
<evidence type="ECO:0000256" key="5">
    <source>
        <dbReference type="ARBA" id="ARBA00022679"/>
    </source>
</evidence>
<evidence type="ECO:0000256" key="11">
    <source>
        <dbReference type="ARBA" id="ARBA00023012"/>
    </source>
</evidence>
<dbReference type="NCBIfam" id="TIGR00229">
    <property type="entry name" value="sensory_box"/>
    <property type="match status" value="1"/>
</dbReference>
<evidence type="ECO:0000256" key="9">
    <source>
        <dbReference type="ARBA" id="ARBA00022840"/>
    </source>
</evidence>
<comment type="subcellular location">
    <subcellularLocation>
        <location evidence="2">Membrane</location>
    </subcellularLocation>
</comment>
<dbReference type="PRINTS" id="PR00344">
    <property type="entry name" value="BCTRLSENSOR"/>
</dbReference>
<evidence type="ECO:0000256" key="1">
    <source>
        <dbReference type="ARBA" id="ARBA00000085"/>
    </source>
</evidence>
<keyword evidence="10" id="KW-1133">Transmembrane helix</keyword>
<evidence type="ECO:0000256" key="8">
    <source>
        <dbReference type="ARBA" id="ARBA00022777"/>
    </source>
</evidence>
<dbReference type="SUPFAM" id="SSF47384">
    <property type="entry name" value="Homodimeric domain of signal transducing histidine kinase"/>
    <property type="match status" value="1"/>
</dbReference>
<dbReference type="InterPro" id="IPR003661">
    <property type="entry name" value="HisK_dim/P_dom"/>
</dbReference>
<keyword evidence="4" id="KW-0597">Phosphoprotein</keyword>
<dbReference type="InterPro" id="IPR013656">
    <property type="entry name" value="PAS_4"/>
</dbReference>
<dbReference type="FunFam" id="3.30.565.10:FF:000010">
    <property type="entry name" value="Sensor histidine kinase RcsC"/>
    <property type="match status" value="1"/>
</dbReference>
<dbReference type="InterPro" id="IPR001789">
    <property type="entry name" value="Sig_transdc_resp-reg_receiver"/>
</dbReference>
<dbReference type="PANTHER" id="PTHR45339:SF5">
    <property type="entry name" value="HISTIDINE KINASE"/>
    <property type="match status" value="1"/>
</dbReference>
<evidence type="ECO:0000313" key="15">
    <source>
        <dbReference type="EMBL" id="AWV90236.1"/>
    </source>
</evidence>
<dbReference type="SUPFAM" id="SSF55874">
    <property type="entry name" value="ATPase domain of HSP90 chaperone/DNA topoisomerase II/histidine kinase"/>
    <property type="match status" value="1"/>
</dbReference>
<dbReference type="RefSeq" id="WP_111335526.1">
    <property type="nucleotide sequence ID" value="NZ_CP030032.1"/>
</dbReference>
<dbReference type="PROSITE" id="PS50112">
    <property type="entry name" value="PAS"/>
    <property type="match status" value="1"/>
</dbReference>
<dbReference type="SMART" id="SM00448">
    <property type="entry name" value="REC"/>
    <property type="match status" value="2"/>
</dbReference>
<evidence type="ECO:0000256" key="7">
    <source>
        <dbReference type="ARBA" id="ARBA00022741"/>
    </source>
</evidence>
<reference evidence="15 16" key="1">
    <citation type="submission" date="2018-06" db="EMBL/GenBank/DDBJ databases">
        <title>Lujinxingia sediminis gen. nov. sp. nov., a new facultative anaerobic member of the class Deltaproteobacteria, and proposal of Lujinxingaceae fam. nov.</title>
        <authorList>
            <person name="Guo L.-Y."/>
            <person name="Li C.-M."/>
            <person name="Wang S."/>
            <person name="Du Z.-J."/>
        </authorList>
    </citation>
    <scope>NUCLEOTIDE SEQUENCE [LARGE SCALE GENOMIC DNA]</scope>
    <source>
        <strain evidence="15 16">FA350</strain>
    </source>
</reference>
<dbReference type="Pfam" id="PF03924">
    <property type="entry name" value="CHASE"/>
    <property type="match status" value="1"/>
</dbReference>
<keyword evidence="11" id="KW-0902">Two-component regulatory system</keyword>
<dbReference type="GO" id="GO:0005524">
    <property type="term" value="F:ATP binding"/>
    <property type="evidence" value="ECO:0007669"/>
    <property type="project" value="UniProtKB-KW"/>
</dbReference>
<evidence type="ECO:0000256" key="12">
    <source>
        <dbReference type="ARBA" id="ARBA00023136"/>
    </source>
</evidence>
<dbReference type="AlphaFoldDB" id="A0A2Z4FND6"/>
<dbReference type="Pfam" id="PF00072">
    <property type="entry name" value="Response_reg"/>
    <property type="match status" value="2"/>
</dbReference>
<protein>
    <recommendedName>
        <fullName evidence="14">Sensory/regulatory protein RpfC</fullName>
        <ecNumber evidence="3">2.7.13.3</ecNumber>
    </recommendedName>
</protein>
<dbReference type="InterPro" id="IPR011006">
    <property type="entry name" value="CheY-like_superfamily"/>
</dbReference>
<organism evidence="15 16">
    <name type="scientific">Bradymonas sediminis</name>
    <dbReference type="NCBI Taxonomy" id="1548548"/>
    <lineage>
        <taxon>Bacteria</taxon>
        <taxon>Deltaproteobacteria</taxon>
        <taxon>Bradymonadales</taxon>
        <taxon>Bradymonadaceae</taxon>
        <taxon>Bradymonas</taxon>
    </lineage>
</organism>
<keyword evidence="16" id="KW-1185">Reference proteome</keyword>
<name>A0A2Z4FND6_9DELT</name>
<accession>A0A2Z4FND6</accession>
<dbReference type="InterPro" id="IPR000700">
    <property type="entry name" value="PAS-assoc_C"/>
</dbReference>
<dbReference type="Gene3D" id="3.30.450.350">
    <property type="entry name" value="CHASE domain"/>
    <property type="match status" value="1"/>
</dbReference>
<dbReference type="PROSITE" id="PS50113">
    <property type="entry name" value="PAC"/>
    <property type="match status" value="1"/>
</dbReference>
<dbReference type="FunFam" id="1.10.287.130:FF:000002">
    <property type="entry name" value="Two-component osmosensing histidine kinase"/>
    <property type="match status" value="1"/>
</dbReference>
<dbReference type="OrthoDB" id="9758705at2"/>
<dbReference type="EC" id="2.7.13.3" evidence="3"/>
<keyword evidence="6" id="KW-0812">Transmembrane</keyword>
<dbReference type="InterPro" id="IPR035965">
    <property type="entry name" value="PAS-like_dom_sf"/>
</dbReference>
<dbReference type="PANTHER" id="PTHR45339">
    <property type="entry name" value="HYBRID SIGNAL TRANSDUCTION HISTIDINE KINASE J"/>
    <property type="match status" value="1"/>
</dbReference>
<dbReference type="Pfam" id="PF02518">
    <property type="entry name" value="HATPase_c"/>
    <property type="match status" value="1"/>
</dbReference>
<proteinExistence type="predicted"/>
<dbReference type="PROSITE" id="PS50109">
    <property type="entry name" value="HIS_KIN"/>
    <property type="match status" value="1"/>
</dbReference>
<dbReference type="InterPro" id="IPR006189">
    <property type="entry name" value="CHASE_dom"/>
</dbReference>
<dbReference type="CDD" id="cd17546">
    <property type="entry name" value="REC_hyHK_CKI1_RcsC-like"/>
    <property type="match status" value="1"/>
</dbReference>
<dbReference type="SMART" id="SM00387">
    <property type="entry name" value="HATPase_c"/>
    <property type="match status" value="1"/>
</dbReference>
<gene>
    <name evidence="15" type="ORF">DN745_13220</name>
</gene>
<dbReference type="SUPFAM" id="SSF52172">
    <property type="entry name" value="CheY-like"/>
    <property type="match status" value="2"/>
</dbReference>
<dbReference type="Gene3D" id="3.30.450.20">
    <property type="entry name" value="PAS domain"/>
    <property type="match status" value="1"/>
</dbReference>
<dbReference type="SUPFAM" id="SSF55785">
    <property type="entry name" value="PYP-like sensor domain (PAS domain)"/>
    <property type="match status" value="1"/>
</dbReference>
<keyword evidence="7" id="KW-0547">Nucleotide-binding</keyword>
<dbReference type="CDD" id="cd16922">
    <property type="entry name" value="HATPase_EvgS-ArcB-TorS-like"/>
    <property type="match status" value="1"/>
</dbReference>
<evidence type="ECO:0000256" key="3">
    <source>
        <dbReference type="ARBA" id="ARBA00012438"/>
    </source>
</evidence>
<dbReference type="PROSITE" id="PS50839">
    <property type="entry name" value="CHASE"/>
    <property type="match status" value="1"/>
</dbReference>
<sequence length="1082" mass="121298">MPAGPHTHTSLDAAAEATMPARMRARAKYWLLPTLVGIISLGVTTLAWQWLYGRDDDMVRSEFRSVAQQQAKAIQFEFDHQLAVLRALNALYLAIPDISQRDFREFNSGFVLRRRSIHGMLWVPRVKPFERQKHLEYARANIASGYQIRVLDAEGRPHLAPPKTTPYYPIDFVELRDTAPQWLLGLDLSSIPTLQKTLTQSRDRGEAMVSSPIKLPTVPQNGTFVAGFQPIYSSRASAQTVASRRQNLHGWVAVIYSVDEIVDDALREQSPTAINIRLLAPLSRTRAQRLYSLHWAETTPPKDIEVALPDYQHSEHQRVALQVPGQRWFLEFDPTRSYLSSLRTPAPNIALGGGLIATVFLVGLAISVVTRTDRIQQEVNRATHDLKKAHYQLEIRTQELEDSEKFLDDIVENLPLMIFVKTADALVYQRINRAGEILLNSHRSEVLGKTDIDLFPPEQAMAYRKNDREALKRGEMLDIESEKLVTKDSEILLQTKKIPIFDSHGNPLYLLGISEDITARVQHEEKLRSSLFELAQSREQLRRAKERAEKANRAKSEFLANMSHDIRTPMNGIVGFSELLLETDLSPRQREYVDLVDQSANSLLRLLNDILDLSKMEAGELTLEKTRFRLCDVLVQVLHTQSVHAFEKGIDLGYRMPLEMPNILLVGDRLRMRQILENLVSNAIKFTDHGQVYVEVHTLEKSEDAIALRFAISDTGPGIEEAEQERIFQAFQQIELAESSRQGTGLGLTIAARLVHAMEGEIWVESEPGVGSTFLFTLSLQIEAVPEEERIRVADAAGKRALIADDSLMNSQMIQDLLAHWKMSTQVAVTGAQALDMLLDAQSSGAGFDLLLLDQNMPEMRGTELAARIHQDPELRQIPIILMSEAGLRSLSLAESKTLKIVRNLTKPVKQTKLWEAIHECLQLPDAPAAAASSSALPHPDEGALNILIAEDDAVNQHLIRRVIEAQGHQITLCEDGQRAVDAFEVAKFDLILMDVRMPNLNGFEATKAIRRLEEGTSSHTPIIAMTAHAMKGDRQLCLDAGMDDYIAKPLKADALHQVIQRVMDKSAPNSDSADANDPPTQ</sequence>
<keyword evidence="12" id="KW-0472">Membrane</keyword>
<evidence type="ECO:0000256" key="4">
    <source>
        <dbReference type="ARBA" id="ARBA00022553"/>
    </source>
</evidence>
<dbReference type="Proteomes" id="UP000249799">
    <property type="component" value="Chromosome"/>
</dbReference>
<dbReference type="EMBL" id="CP030032">
    <property type="protein sequence ID" value="AWV90236.1"/>
    <property type="molecule type" value="Genomic_DNA"/>
</dbReference>
<comment type="catalytic activity">
    <reaction evidence="1">
        <text>ATP + protein L-histidine = ADP + protein N-phospho-L-histidine.</text>
        <dbReference type="EC" id="2.7.13.3"/>
    </reaction>
</comment>
<dbReference type="InterPro" id="IPR036097">
    <property type="entry name" value="HisK_dim/P_sf"/>
</dbReference>
<dbReference type="CDD" id="cd00082">
    <property type="entry name" value="HisKA"/>
    <property type="match status" value="1"/>
</dbReference>
<dbReference type="InterPro" id="IPR000014">
    <property type="entry name" value="PAS"/>
</dbReference>
<dbReference type="InterPro" id="IPR036890">
    <property type="entry name" value="HATPase_C_sf"/>
</dbReference>
<comment type="subunit">
    <text evidence="13">At low DSF concentrations, interacts with RpfF.</text>
</comment>
<evidence type="ECO:0000256" key="14">
    <source>
        <dbReference type="ARBA" id="ARBA00068150"/>
    </source>
</evidence>
<dbReference type="GO" id="GO:0000155">
    <property type="term" value="F:phosphorelay sensor kinase activity"/>
    <property type="evidence" value="ECO:0007669"/>
    <property type="project" value="InterPro"/>
</dbReference>
<evidence type="ECO:0000256" key="10">
    <source>
        <dbReference type="ARBA" id="ARBA00022989"/>
    </source>
</evidence>
<dbReference type="PROSITE" id="PS50110">
    <property type="entry name" value="RESPONSE_REGULATORY"/>
    <property type="match status" value="2"/>
</dbReference>
<dbReference type="InterPro" id="IPR042240">
    <property type="entry name" value="CHASE_sf"/>
</dbReference>
<keyword evidence="9" id="KW-0067">ATP-binding</keyword>
<dbReference type="Gene3D" id="1.10.287.130">
    <property type="match status" value="1"/>
</dbReference>